<name>A0A8T2U874_CERRI</name>
<evidence type="ECO:0000313" key="1">
    <source>
        <dbReference type="EMBL" id="KAH7429953.1"/>
    </source>
</evidence>
<proteinExistence type="predicted"/>
<dbReference type="SUPFAM" id="SSF51101">
    <property type="entry name" value="Mannose-binding lectins"/>
    <property type="match status" value="1"/>
</dbReference>
<sequence>MAAPRHSRLLHPHYKPTDFRNSEWWDLTRSLNSQTVNASAGFYCGEREQVSLSLSLSTTVVAVAHSRRQPMPPRIFRAGTRSGGIRFFTTRDRQFFHHMTSWPLKQKYAIEVASGLCVGLRGRAGADIDALGLTFLLPISHARLTNVRYPTLQLEAASIHPVNIHEFYDENLS</sequence>
<dbReference type="AlphaFoldDB" id="A0A8T2U874"/>
<comment type="caution">
    <text evidence="1">The sequence shown here is derived from an EMBL/GenBank/DDBJ whole genome shotgun (WGS) entry which is preliminary data.</text>
</comment>
<keyword evidence="2" id="KW-1185">Reference proteome</keyword>
<evidence type="ECO:0000313" key="2">
    <source>
        <dbReference type="Proteomes" id="UP000825935"/>
    </source>
</evidence>
<gene>
    <name evidence="1" type="ORF">KP509_09G074900</name>
</gene>
<dbReference type="EMBL" id="CM035414">
    <property type="protein sequence ID" value="KAH7429953.1"/>
    <property type="molecule type" value="Genomic_DNA"/>
</dbReference>
<accession>A0A8T2U874</accession>
<dbReference type="OrthoDB" id="3758675at2759"/>
<protein>
    <submittedName>
        <fullName evidence="1">Uncharacterized protein</fullName>
    </submittedName>
</protein>
<dbReference type="InterPro" id="IPR036404">
    <property type="entry name" value="Jacalin-like_lectin_dom_sf"/>
</dbReference>
<dbReference type="Proteomes" id="UP000825935">
    <property type="component" value="Chromosome 9"/>
</dbReference>
<reference evidence="1" key="1">
    <citation type="submission" date="2021-08" db="EMBL/GenBank/DDBJ databases">
        <title>WGS assembly of Ceratopteris richardii.</title>
        <authorList>
            <person name="Marchant D.B."/>
            <person name="Chen G."/>
            <person name="Jenkins J."/>
            <person name="Shu S."/>
            <person name="Leebens-Mack J."/>
            <person name="Grimwood J."/>
            <person name="Schmutz J."/>
            <person name="Soltis P."/>
            <person name="Soltis D."/>
            <person name="Chen Z.-H."/>
        </authorList>
    </citation>
    <scope>NUCLEOTIDE SEQUENCE</scope>
    <source>
        <strain evidence="1">Whitten #5841</strain>
        <tissue evidence="1">Leaf</tissue>
    </source>
</reference>
<organism evidence="1 2">
    <name type="scientific">Ceratopteris richardii</name>
    <name type="common">Triangle waterfern</name>
    <dbReference type="NCBI Taxonomy" id="49495"/>
    <lineage>
        <taxon>Eukaryota</taxon>
        <taxon>Viridiplantae</taxon>
        <taxon>Streptophyta</taxon>
        <taxon>Embryophyta</taxon>
        <taxon>Tracheophyta</taxon>
        <taxon>Polypodiopsida</taxon>
        <taxon>Polypodiidae</taxon>
        <taxon>Polypodiales</taxon>
        <taxon>Pteridineae</taxon>
        <taxon>Pteridaceae</taxon>
        <taxon>Parkerioideae</taxon>
        <taxon>Ceratopteris</taxon>
    </lineage>
</organism>